<dbReference type="PANTHER" id="PTHR37984:SF5">
    <property type="entry name" value="PROTEIN NYNRIN-LIKE"/>
    <property type="match status" value="1"/>
</dbReference>
<dbReference type="Gene3D" id="3.30.420.10">
    <property type="entry name" value="Ribonuclease H-like superfamily/Ribonuclease H"/>
    <property type="match status" value="2"/>
</dbReference>
<reference evidence="7" key="1">
    <citation type="submission" date="2017-03" db="EMBL/GenBank/DDBJ databases">
        <title>Phytopthora megakarya and P. palmivora, two closely related causual agents of cacao black pod achieved similar genome size and gene model numbers by different mechanisms.</title>
        <authorList>
            <person name="Ali S."/>
            <person name="Shao J."/>
            <person name="Larry D.J."/>
            <person name="Kronmiller B."/>
            <person name="Shen D."/>
            <person name="Strem M.D."/>
            <person name="Melnick R.L."/>
            <person name="Guiltinan M.J."/>
            <person name="Tyler B.M."/>
            <person name="Meinhardt L.W."/>
            <person name="Bailey B.A."/>
        </authorList>
    </citation>
    <scope>NUCLEOTIDE SEQUENCE [LARGE SCALE GENOMIC DNA]</scope>
    <source>
        <strain evidence="7">zdho120</strain>
    </source>
</reference>
<dbReference type="SUPFAM" id="SSF53098">
    <property type="entry name" value="Ribonuclease H-like"/>
    <property type="match status" value="2"/>
</dbReference>
<feature type="domain" description="RNase H type-1" evidence="3">
    <location>
        <begin position="507"/>
        <end position="596"/>
    </location>
</feature>
<dbReference type="InterPro" id="IPR012337">
    <property type="entry name" value="RNaseH-like_sf"/>
</dbReference>
<dbReference type="InterPro" id="IPR043128">
    <property type="entry name" value="Rev_trsase/Diguanyl_cyclase"/>
</dbReference>
<feature type="domain" description="Reverse transcriptase" evidence="2">
    <location>
        <begin position="50"/>
        <end position="147"/>
    </location>
</feature>
<evidence type="ECO:0000259" key="2">
    <source>
        <dbReference type="Pfam" id="PF00078"/>
    </source>
</evidence>
<evidence type="ECO:0000313" key="7">
    <source>
        <dbReference type="Proteomes" id="UP000198211"/>
    </source>
</evidence>
<keyword evidence="6" id="KW-0695">RNA-directed DNA polymerase</keyword>
<accession>A0A225VY74</accession>
<dbReference type="Pfam" id="PF13456">
    <property type="entry name" value="RVT_3"/>
    <property type="match status" value="1"/>
</dbReference>
<proteinExistence type="predicted"/>
<evidence type="ECO:0000259" key="3">
    <source>
        <dbReference type="Pfam" id="PF13456"/>
    </source>
</evidence>
<dbReference type="Pfam" id="PF17921">
    <property type="entry name" value="Integrase_H2C2"/>
    <property type="match status" value="1"/>
</dbReference>
<dbReference type="Pfam" id="PF00078">
    <property type="entry name" value="RVT_1"/>
    <property type="match status" value="1"/>
</dbReference>
<protein>
    <submittedName>
        <fullName evidence="6">Reverse transcriptase</fullName>
    </submittedName>
</protein>
<evidence type="ECO:0000259" key="5">
    <source>
        <dbReference type="Pfam" id="PF17921"/>
    </source>
</evidence>
<keyword evidence="6" id="KW-0808">Transferase</keyword>
<dbReference type="InterPro" id="IPR041588">
    <property type="entry name" value="Integrase_H2C2"/>
</dbReference>
<dbReference type="GO" id="GO:0003964">
    <property type="term" value="F:RNA-directed DNA polymerase activity"/>
    <property type="evidence" value="ECO:0007669"/>
    <property type="project" value="UniProtKB-KW"/>
</dbReference>
<dbReference type="Gene3D" id="3.10.10.10">
    <property type="entry name" value="HIV Type 1 Reverse Transcriptase, subunit A, domain 1"/>
    <property type="match status" value="1"/>
</dbReference>
<dbReference type="SUPFAM" id="SSF56672">
    <property type="entry name" value="DNA/RNA polymerases"/>
    <property type="match status" value="1"/>
</dbReference>
<keyword evidence="7" id="KW-1185">Reference proteome</keyword>
<sequence>MATQLRPRLGRSIAAPFLVKVFDLLKELLEPELIEHSESEWTSPIVIVLKKNGVDIRICIDYRLLNLFIKLSRYPLPLIDNLLLAFKSAMWVMSLDMASGFWAVGMAERAKLISAFVCPSGHFQWPRNPFGLKNAPLIYQSIINKCLWGFARLPPEQEAMVDPEVLEFLDLEPQETLIPEVDMRDSEIPSLDMTVFRRNILAPSQMGPVLGRSSYIDDIAHEASTWDKLCEDLDALLYRLRYWNISVSLPKSEFGTLAIPFLSHEVSADRIRALPKIVKDIEDLPFPSTYKGVQSFLGSLNYYNKFIEDLPVVAAVLYQLDEERVRAGRNLEAAKGSFEILKRKPVSIPLLRHPDRAKSLVIIPQANPWAACAVLGQEHEGRIHPVRFTGRVLKEAELRYHIAEKEVLAILRTLESNTADGRHLKWGMELSRWTLEIHRTQKDEDGLPAILGSGITPRENFDKVAETLIPAKGRLKVMPPVSLEILDVNYQGYVLSIDGAAKAEGHILEGVTVNDAEYHGLILGLNRAIKHDVKAIVAVGDSLIVIQQAQGLINCNQPNLQRRFVKYEDLRKYFVSVKLIYVKREFKQAADYLTSKALVLGEFWELDDPDGIVHLDLVSRIPEKIMKPSEISGTPAIDVASLDQVGLGARNPYTAIPESLAAAAEAQIVMTRSRAEADTGSRSPVDLSGYQDERWRRIKVHQDEDLWIQHMKKVLKGDVSDLPRKPVKKIAKVSDRFVLDSREPLYRLSTPTPKGPRNKRSELRLVVPETLRADMLHYSHEDFQGGHQGINRTLERLRSGFYWIGMYADVQQFVRECMDCVSPKGRPPVLGPSPGNIEPRYPFELVSMDFVTGLPESNRGNTYLLLVQDQFSRYVMCKLSNTEAQDVAKG</sequence>
<dbReference type="InterPro" id="IPR000477">
    <property type="entry name" value="RT_dom"/>
</dbReference>
<dbReference type="GO" id="GO:0003676">
    <property type="term" value="F:nucleic acid binding"/>
    <property type="evidence" value="ECO:0007669"/>
    <property type="project" value="InterPro"/>
</dbReference>
<evidence type="ECO:0000256" key="1">
    <source>
        <dbReference type="ARBA" id="ARBA00023268"/>
    </source>
</evidence>
<dbReference type="AlphaFoldDB" id="A0A225VY74"/>
<dbReference type="CDD" id="cd01647">
    <property type="entry name" value="RT_LTR"/>
    <property type="match status" value="1"/>
</dbReference>
<name>A0A225VY74_9STRA</name>
<dbReference type="Pfam" id="PF17919">
    <property type="entry name" value="RT_RNaseH_2"/>
    <property type="match status" value="1"/>
</dbReference>
<dbReference type="InterPro" id="IPR050951">
    <property type="entry name" value="Retrovirus_Pol_polyprotein"/>
</dbReference>
<dbReference type="EMBL" id="NBNE01002490">
    <property type="protein sequence ID" value="OWZ10302.1"/>
    <property type="molecule type" value="Genomic_DNA"/>
</dbReference>
<dbReference type="GO" id="GO:0004523">
    <property type="term" value="F:RNA-DNA hybrid ribonuclease activity"/>
    <property type="evidence" value="ECO:0007669"/>
    <property type="project" value="InterPro"/>
</dbReference>
<dbReference type="Gene3D" id="1.10.340.70">
    <property type="match status" value="1"/>
</dbReference>
<keyword evidence="1" id="KW-0511">Multifunctional enzyme</keyword>
<dbReference type="InterPro" id="IPR036397">
    <property type="entry name" value="RNaseH_sf"/>
</dbReference>
<dbReference type="PANTHER" id="PTHR37984">
    <property type="entry name" value="PROTEIN CBG26694"/>
    <property type="match status" value="1"/>
</dbReference>
<comment type="caution">
    <text evidence="6">The sequence shown here is derived from an EMBL/GenBank/DDBJ whole genome shotgun (WGS) entry which is preliminary data.</text>
</comment>
<dbReference type="Proteomes" id="UP000198211">
    <property type="component" value="Unassembled WGS sequence"/>
</dbReference>
<evidence type="ECO:0000313" key="6">
    <source>
        <dbReference type="EMBL" id="OWZ10302.1"/>
    </source>
</evidence>
<gene>
    <name evidence="6" type="ORF">PHMEG_00016869</name>
</gene>
<dbReference type="OrthoDB" id="121884at2759"/>
<feature type="domain" description="Reverse transcriptase/retrotransposon-derived protein RNase H-like" evidence="4">
    <location>
        <begin position="335"/>
        <end position="415"/>
    </location>
</feature>
<dbReference type="InterPro" id="IPR043502">
    <property type="entry name" value="DNA/RNA_pol_sf"/>
</dbReference>
<organism evidence="6 7">
    <name type="scientific">Phytophthora megakarya</name>
    <dbReference type="NCBI Taxonomy" id="4795"/>
    <lineage>
        <taxon>Eukaryota</taxon>
        <taxon>Sar</taxon>
        <taxon>Stramenopiles</taxon>
        <taxon>Oomycota</taxon>
        <taxon>Peronosporomycetes</taxon>
        <taxon>Peronosporales</taxon>
        <taxon>Peronosporaceae</taxon>
        <taxon>Phytophthora</taxon>
    </lineage>
</organism>
<evidence type="ECO:0000259" key="4">
    <source>
        <dbReference type="Pfam" id="PF17919"/>
    </source>
</evidence>
<dbReference type="InterPro" id="IPR002156">
    <property type="entry name" value="RNaseH_domain"/>
</dbReference>
<dbReference type="FunFam" id="1.10.340.70:FF:000001">
    <property type="entry name" value="Retrovirus-related Pol polyprotein from transposon gypsy-like Protein"/>
    <property type="match status" value="1"/>
</dbReference>
<keyword evidence="6" id="KW-0548">Nucleotidyltransferase</keyword>
<dbReference type="InterPro" id="IPR041577">
    <property type="entry name" value="RT_RNaseH_2"/>
</dbReference>
<dbReference type="Gene3D" id="3.30.70.270">
    <property type="match status" value="3"/>
</dbReference>
<feature type="domain" description="Integrase zinc-binding" evidence="5">
    <location>
        <begin position="767"/>
        <end position="821"/>
    </location>
</feature>